<keyword evidence="2" id="KW-0560">Oxidoreductase</keyword>
<dbReference type="AlphaFoldDB" id="A0AA97PLE0"/>
<dbReference type="Pfam" id="PF02826">
    <property type="entry name" value="2-Hacid_dh_C"/>
    <property type="match status" value="1"/>
</dbReference>
<dbReference type="PROSITE" id="PS00065">
    <property type="entry name" value="D_2_HYDROXYACID_DH_1"/>
    <property type="match status" value="1"/>
</dbReference>
<feature type="domain" description="DUF8213" evidence="7">
    <location>
        <begin position="27"/>
        <end position="139"/>
    </location>
</feature>
<dbReference type="Gene3D" id="3.40.50.720">
    <property type="entry name" value="NAD(P)-binding Rossmann-like Domain"/>
    <property type="match status" value="2"/>
</dbReference>
<dbReference type="PANTHER" id="PTHR10996:SF269">
    <property type="entry name" value="HYPOTHETICAL D-ISOMER SPECIFIC 2-HYDROXYACID DEHYDROGENASE (EUROFUNG)"/>
    <property type="match status" value="1"/>
</dbReference>
<reference evidence="8" key="1">
    <citation type="journal article" date="2012" name="PLoS Genet.">
        <title>Comparative analysis of the genomes of two field isolates of the rice blast fungus Magnaporthe oryzae.</title>
        <authorList>
            <person name="Xue M."/>
            <person name="Yang J."/>
            <person name="Li Z."/>
            <person name="Hu S."/>
            <person name="Yao N."/>
            <person name="Dean R.A."/>
            <person name="Zhao W."/>
            <person name="Shen M."/>
            <person name="Zhang H."/>
            <person name="Li C."/>
            <person name="Liu L."/>
            <person name="Cao L."/>
            <person name="Xu X."/>
            <person name="Xing Y."/>
            <person name="Hsiang T."/>
            <person name="Zhang Z."/>
            <person name="Xu J.R."/>
            <person name="Peng Y.L."/>
        </authorList>
    </citation>
    <scope>NUCLEOTIDE SEQUENCE</scope>
    <source>
        <strain evidence="8">Y34</strain>
    </source>
</reference>
<keyword evidence="4" id="KW-0732">Signal</keyword>
<dbReference type="Pfam" id="PF00389">
    <property type="entry name" value="2-Hacid_dh"/>
    <property type="match status" value="1"/>
</dbReference>
<keyword evidence="3" id="KW-0520">NAD</keyword>
<dbReference type="PANTHER" id="PTHR10996">
    <property type="entry name" value="2-HYDROXYACID DEHYDROGENASE-RELATED"/>
    <property type="match status" value="1"/>
</dbReference>
<name>A0AA97PLE0_PYRO3</name>
<accession>A0AA97PLE0</accession>
<dbReference type="InterPro" id="IPR006139">
    <property type="entry name" value="D-isomer_2_OHA_DH_cat_dom"/>
</dbReference>
<evidence type="ECO:0000313" key="8">
    <source>
        <dbReference type="EMBL" id="ELQ39001.1"/>
    </source>
</evidence>
<dbReference type="GO" id="GO:0016618">
    <property type="term" value="F:hydroxypyruvate reductase [NAD(P)H] activity"/>
    <property type="evidence" value="ECO:0007669"/>
    <property type="project" value="TreeGrafter"/>
</dbReference>
<evidence type="ECO:0000259" key="6">
    <source>
        <dbReference type="Pfam" id="PF02826"/>
    </source>
</evidence>
<evidence type="ECO:0000256" key="4">
    <source>
        <dbReference type="SAM" id="SignalP"/>
    </source>
</evidence>
<dbReference type="InterPro" id="IPR036291">
    <property type="entry name" value="NAD(P)-bd_dom_sf"/>
</dbReference>
<dbReference type="GO" id="GO:0030267">
    <property type="term" value="F:glyoxylate reductase (NADPH) activity"/>
    <property type="evidence" value="ECO:0007669"/>
    <property type="project" value="TreeGrafter"/>
</dbReference>
<feature type="domain" description="D-isomer specific 2-hydroxyacid dehydrogenase catalytic" evidence="5">
    <location>
        <begin position="361"/>
        <end position="625"/>
    </location>
</feature>
<dbReference type="InterPro" id="IPR058526">
    <property type="entry name" value="DUF8213"/>
</dbReference>
<protein>
    <submittedName>
        <fullName evidence="8">Glyoxylate reductase</fullName>
    </submittedName>
</protein>
<feature type="domain" description="D-isomer specific 2-hydroxyacid dehydrogenase NAD-binding" evidence="6">
    <location>
        <begin position="423"/>
        <end position="599"/>
    </location>
</feature>
<proteinExistence type="inferred from homology"/>
<dbReference type="InterPro" id="IPR029752">
    <property type="entry name" value="D-isomer_DH_CS1"/>
</dbReference>
<dbReference type="GO" id="GO:0051287">
    <property type="term" value="F:NAD binding"/>
    <property type="evidence" value="ECO:0007669"/>
    <property type="project" value="InterPro"/>
</dbReference>
<dbReference type="SUPFAM" id="SSF52283">
    <property type="entry name" value="Formate/glycerate dehydrogenase catalytic domain-like"/>
    <property type="match status" value="1"/>
</dbReference>
<dbReference type="SUPFAM" id="SSF51735">
    <property type="entry name" value="NAD(P)-binding Rossmann-fold domains"/>
    <property type="match status" value="1"/>
</dbReference>
<dbReference type="GO" id="GO:0005829">
    <property type="term" value="C:cytosol"/>
    <property type="evidence" value="ECO:0007669"/>
    <property type="project" value="TreeGrafter"/>
</dbReference>
<dbReference type="SUPFAM" id="SSF48695">
    <property type="entry name" value="Multiheme cytochromes"/>
    <property type="match status" value="1"/>
</dbReference>
<comment type="similarity">
    <text evidence="1">Belongs to the D-isomer specific 2-hydroxyacid dehydrogenase family.</text>
</comment>
<dbReference type="CDD" id="cd12168">
    <property type="entry name" value="Mand_dh_like"/>
    <property type="match status" value="1"/>
</dbReference>
<dbReference type="InterPro" id="IPR006140">
    <property type="entry name" value="D-isomer_DH_NAD-bd"/>
</dbReference>
<evidence type="ECO:0000256" key="1">
    <source>
        <dbReference type="ARBA" id="ARBA00005854"/>
    </source>
</evidence>
<organism evidence="8">
    <name type="scientific">Pyricularia oryzae (strain Y34)</name>
    <name type="common">Rice blast fungus</name>
    <name type="synonym">Magnaporthe oryzae</name>
    <dbReference type="NCBI Taxonomy" id="1143189"/>
    <lineage>
        <taxon>Eukaryota</taxon>
        <taxon>Fungi</taxon>
        <taxon>Dikarya</taxon>
        <taxon>Ascomycota</taxon>
        <taxon>Pezizomycotina</taxon>
        <taxon>Sordariomycetes</taxon>
        <taxon>Sordariomycetidae</taxon>
        <taxon>Magnaporthales</taxon>
        <taxon>Pyriculariaceae</taxon>
        <taxon>Pyricularia</taxon>
    </lineage>
</organism>
<evidence type="ECO:0000256" key="2">
    <source>
        <dbReference type="ARBA" id="ARBA00023002"/>
    </source>
</evidence>
<sequence>MLPLISCLLALCPLAVLAGPAPELQKRSITCLKIGDNATATWKNAAGQTCTFTGVVGSNFGTNPAGTGDYSCNGRCGAGCSGSSLGNAYTQDCFSHDMCSFFNNASGGESDPNCGAAFKDAVDDTAFGTLRGCGESNPNPPNPQGVGGQIVMSWMFRMYKFADSERANSEKSQFFKVGWAKVMDDSGPGAHDRRGREEHRRLDLWYLGSSTGTCPDWKPPMTPSKDDVYMCLPKKNHCSLSQHRPKVAQTTRAHIAAVELIQGREAASLADYSVSELIPPSYFPKMAGESTGTRPKVLLLGTIDQLTRRPLHPIASADEAWSKLSAKADIVTPTSTDRASFLAECASGAFAGVVAAYRTFVSGRTTGRIDAELLAALPPTLRFICHNGAGYDQIDVAACTAAGVRVSNTPSAVDDATADAGIFLMLGALRNFGPGMQSCRNGEWIGKPAPALGHDPRGKVLGILGMGGIGRNMAKKAAVFGMKIRYYNRTRLSAELEADCGAEYVDFDTLLVTSDVLSLNLPLNPKTRHTISHAEFAKMKTGVVAVNTARGAVMDEAALVAALDSGRVASAGLDVYEEEPKVHPGLLANHRCLLVPHMGTYTEETQTKMEEVAISNVVAALEKGQLVTGVPEQSGLTF</sequence>
<feature type="chain" id="PRO_5041678463" evidence="4">
    <location>
        <begin position="19"/>
        <end position="638"/>
    </location>
</feature>
<feature type="signal peptide" evidence="4">
    <location>
        <begin position="1"/>
        <end position="18"/>
    </location>
</feature>
<evidence type="ECO:0000256" key="3">
    <source>
        <dbReference type="ARBA" id="ARBA00023027"/>
    </source>
</evidence>
<dbReference type="Pfam" id="PF26641">
    <property type="entry name" value="DUF8213"/>
    <property type="match status" value="1"/>
</dbReference>
<dbReference type="EMBL" id="JH793871">
    <property type="protein sequence ID" value="ELQ39001.1"/>
    <property type="molecule type" value="Genomic_DNA"/>
</dbReference>
<evidence type="ECO:0000259" key="7">
    <source>
        <dbReference type="Pfam" id="PF26641"/>
    </source>
</evidence>
<gene>
    <name evidence="8" type="ORF">OOU_Y34scaffold00516g36</name>
</gene>
<dbReference type="InterPro" id="IPR036280">
    <property type="entry name" value="Multihaem_cyt_sf"/>
</dbReference>
<evidence type="ECO:0000259" key="5">
    <source>
        <dbReference type="Pfam" id="PF00389"/>
    </source>
</evidence>
<dbReference type="InterPro" id="IPR050223">
    <property type="entry name" value="D-isomer_2-hydroxyacid_DH"/>
</dbReference>
<dbReference type="FunFam" id="3.40.50.720:FF:000203">
    <property type="entry name" value="D-3-phosphoglycerate dehydrogenase (SerA)"/>
    <property type="match status" value="1"/>
</dbReference>
<dbReference type="Proteomes" id="UP000011086">
    <property type="component" value="Unassembled WGS sequence"/>
</dbReference>